<evidence type="ECO:0000256" key="1">
    <source>
        <dbReference type="SAM" id="SignalP"/>
    </source>
</evidence>
<evidence type="ECO:0000313" key="3">
    <source>
        <dbReference type="Proteomes" id="UP000198870"/>
    </source>
</evidence>
<reference evidence="2 3" key="1">
    <citation type="submission" date="2016-10" db="EMBL/GenBank/DDBJ databases">
        <authorList>
            <person name="de Groot N.N."/>
        </authorList>
    </citation>
    <scope>NUCLEOTIDE SEQUENCE [LARGE SCALE GENOMIC DNA]</scope>
    <source>
        <strain evidence="2 3">AA1</strain>
    </source>
</reference>
<dbReference type="AlphaFoldDB" id="A0A1G5HXN2"/>
<dbReference type="Proteomes" id="UP000198870">
    <property type="component" value="Unassembled WGS sequence"/>
</dbReference>
<organism evidence="2 3">
    <name type="scientific">Desulfoluna spongiiphila</name>
    <dbReference type="NCBI Taxonomy" id="419481"/>
    <lineage>
        <taxon>Bacteria</taxon>
        <taxon>Pseudomonadati</taxon>
        <taxon>Thermodesulfobacteriota</taxon>
        <taxon>Desulfobacteria</taxon>
        <taxon>Desulfobacterales</taxon>
        <taxon>Desulfolunaceae</taxon>
        <taxon>Desulfoluna</taxon>
    </lineage>
</organism>
<name>A0A1G5HXN2_9BACT</name>
<accession>A0A1G5HXN2</accession>
<feature type="signal peptide" evidence="1">
    <location>
        <begin position="1"/>
        <end position="23"/>
    </location>
</feature>
<protein>
    <submittedName>
        <fullName evidence="2">Uncharacterized protein</fullName>
    </submittedName>
</protein>
<feature type="chain" id="PRO_5011585327" evidence="1">
    <location>
        <begin position="24"/>
        <end position="194"/>
    </location>
</feature>
<keyword evidence="3" id="KW-1185">Reference proteome</keyword>
<dbReference type="EMBL" id="FMUX01000016">
    <property type="protein sequence ID" value="SCY67818.1"/>
    <property type="molecule type" value="Genomic_DNA"/>
</dbReference>
<evidence type="ECO:0000313" key="2">
    <source>
        <dbReference type="EMBL" id="SCY67818.1"/>
    </source>
</evidence>
<dbReference type="RefSeq" id="WP_092212936.1">
    <property type="nucleotide sequence ID" value="NZ_FMUX01000016.1"/>
</dbReference>
<keyword evidence="1" id="KW-0732">Signal</keyword>
<sequence length="194" mass="21733">MAPFRYAAFFSILLFLFSVPTTSATTVIPVSLTQLTQKVDTIVAGVVRETHAYWDEGRIYTDVTLETMEFLKHPIAHRPETIVVRTMGGQIGDMRMEVHGVPDLALDEEVVLFLRQHGEDYTIYGLYYGLCRIETNPDDASQSVTGPVFRARTTQSADTKALSLNPLPPNGEALDSFFQRVRDLLPPADETRQP</sequence>
<proteinExistence type="predicted"/>
<gene>
    <name evidence="2" type="ORF">SAMN05216233_11614</name>
</gene>
<dbReference type="STRING" id="419481.SAMN05216233_11614"/>